<dbReference type="Gene3D" id="1.10.8.60">
    <property type="match status" value="1"/>
</dbReference>
<dbReference type="InterPro" id="IPR003959">
    <property type="entry name" value="ATPase_AAA_core"/>
</dbReference>
<dbReference type="AlphaFoldDB" id="A0A2R5F9A3"/>
<dbReference type="InterPro" id="IPR027417">
    <property type="entry name" value="P-loop_NTPase"/>
</dbReference>
<dbReference type="NCBIfam" id="NF003745">
    <property type="entry name" value="PRK05342.1"/>
    <property type="match status" value="1"/>
</dbReference>
<feature type="domain" description="AAA+ ATPase" evidence="4">
    <location>
        <begin position="103"/>
        <end position="257"/>
    </location>
</feature>
<dbReference type="Pfam" id="PF07724">
    <property type="entry name" value="AAA_2"/>
    <property type="match status" value="1"/>
</dbReference>
<evidence type="ECO:0000313" key="6">
    <source>
        <dbReference type="EMBL" id="GBG14822.1"/>
    </source>
</evidence>
<dbReference type="Pfam" id="PF10431">
    <property type="entry name" value="ClpB_D2-small"/>
    <property type="match status" value="1"/>
</dbReference>
<reference evidence="6 7" key="1">
    <citation type="journal article" date="2018" name="Environ. Microbiol.">
        <title>Isolation and genomic characterization of Novimethylophilus kurashikiensis gen. nov. sp. nov., a new lanthanide-dependent methylotrophic species of Methylophilaceae.</title>
        <authorList>
            <person name="Lv H."/>
            <person name="Sahin N."/>
            <person name="Tani A."/>
        </authorList>
    </citation>
    <scope>NUCLEOTIDE SEQUENCE [LARGE SCALE GENOMIC DNA]</scope>
    <source>
        <strain evidence="6 7">La2-4</strain>
    </source>
</reference>
<keyword evidence="6" id="KW-0378">Hydrolase</keyword>
<dbReference type="OrthoDB" id="9804062at2"/>
<dbReference type="PANTHER" id="PTHR48102:SF7">
    <property type="entry name" value="ATP-DEPENDENT CLP PROTEASE ATP-BINDING SUBUNIT CLPX-LIKE, MITOCHONDRIAL"/>
    <property type="match status" value="1"/>
</dbReference>
<dbReference type="SMART" id="SM00382">
    <property type="entry name" value="AAA"/>
    <property type="match status" value="1"/>
</dbReference>
<dbReference type="GO" id="GO:0005524">
    <property type="term" value="F:ATP binding"/>
    <property type="evidence" value="ECO:0007669"/>
    <property type="project" value="UniProtKB-KW"/>
</dbReference>
<keyword evidence="2 6" id="KW-0067">ATP-binding</keyword>
<dbReference type="SUPFAM" id="SSF52540">
    <property type="entry name" value="P-loop containing nucleoside triphosphate hydrolases"/>
    <property type="match status" value="1"/>
</dbReference>
<dbReference type="InterPro" id="IPR003593">
    <property type="entry name" value="AAA+_ATPase"/>
</dbReference>
<dbReference type="GO" id="GO:0140662">
    <property type="term" value="F:ATP-dependent protein folding chaperone"/>
    <property type="evidence" value="ECO:0007669"/>
    <property type="project" value="InterPro"/>
</dbReference>
<dbReference type="Proteomes" id="UP000245081">
    <property type="component" value="Unassembled WGS sequence"/>
</dbReference>
<comment type="caution">
    <text evidence="6">The sequence shown here is derived from an EMBL/GenBank/DDBJ whole genome shotgun (WGS) entry which is preliminary data.</text>
</comment>
<evidence type="ECO:0000256" key="1">
    <source>
        <dbReference type="ARBA" id="ARBA00022741"/>
    </source>
</evidence>
<feature type="domain" description="Clp ATPase C-terminal" evidence="5">
    <location>
        <begin position="301"/>
        <end position="387"/>
    </location>
</feature>
<gene>
    <name evidence="6" type="primary">clpX</name>
    <name evidence="6" type="ORF">NMK_2423</name>
</gene>
<dbReference type="GO" id="GO:0016887">
    <property type="term" value="F:ATP hydrolysis activity"/>
    <property type="evidence" value="ECO:0007669"/>
    <property type="project" value="InterPro"/>
</dbReference>
<dbReference type="EMBL" id="BDOQ01000010">
    <property type="protein sequence ID" value="GBG14822.1"/>
    <property type="molecule type" value="Genomic_DNA"/>
</dbReference>
<name>A0A2R5F9A3_9PROT</name>
<dbReference type="NCBIfam" id="TIGR00382">
    <property type="entry name" value="clpX"/>
    <property type="match status" value="1"/>
</dbReference>
<evidence type="ECO:0000259" key="5">
    <source>
        <dbReference type="SMART" id="SM01086"/>
    </source>
</evidence>
<dbReference type="GO" id="GO:0051603">
    <property type="term" value="P:proteolysis involved in protein catabolic process"/>
    <property type="evidence" value="ECO:0007669"/>
    <property type="project" value="TreeGrafter"/>
</dbReference>
<dbReference type="InterPro" id="IPR050052">
    <property type="entry name" value="ATP-dep_Clp_protease_ClpX"/>
</dbReference>
<protein>
    <submittedName>
        <fullName evidence="6">ATP-dependent Clp protease ATP-binding subunit ClpX</fullName>
    </submittedName>
</protein>
<dbReference type="PANTHER" id="PTHR48102">
    <property type="entry name" value="ATP-DEPENDENT CLP PROTEASE ATP-BINDING SUBUNIT CLPX-LIKE, MITOCHONDRIAL-RELATED"/>
    <property type="match status" value="1"/>
</dbReference>
<accession>A0A2R5F9A3</accession>
<organism evidence="6 7">
    <name type="scientific">Novimethylophilus kurashikiensis</name>
    <dbReference type="NCBI Taxonomy" id="1825523"/>
    <lineage>
        <taxon>Bacteria</taxon>
        <taxon>Pseudomonadati</taxon>
        <taxon>Pseudomonadota</taxon>
        <taxon>Betaproteobacteria</taxon>
        <taxon>Nitrosomonadales</taxon>
        <taxon>Methylophilaceae</taxon>
        <taxon>Novimethylophilus</taxon>
    </lineage>
</organism>
<dbReference type="CDD" id="cd19497">
    <property type="entry name" value="RecA-like_ClpX"/>
    <property type="match status" value="1"/>
</dbReference>
<keyword evidence="3" id="KW-0143">Chaperone</keyword>
<keyword evidence="6" id="KW-0645">Protease</keyword>
<evidence type="ECO:0000256" key="3">
    <source>
        <dbReference type="ARBA" id="ARBA00023186"/>
    </source>
</evidence>
<dbReference type="SMART" id="SM01086">
    <property type="entry name" value="ClpB_D2-small"/>
    <property type="match status" value="1"/>
</dbReference>
<evidence type="ECO:0000313" key="7">
    <source>
        <dbReference type="Proteomes" id="UP000245081"/>
    </source>
</evidence>
<evidence type="ECO:0000256" key="2">
    <source>
        <dbReference type="ARBA" id="ARBA00022840"/>
    </source>
</evidence>
<dbReference type="GO" id="GO:0008233">
    <property type="term" value="F:peptidase activity"/>
    <property type="evidence" value="ECO:0007669"/>
    <property type="project" value="UniProtKB-KW"/>
</dbReference>
<dbReference type="Gene3D" id="3.40.50.300">
    <property type="entry name" value="P-loop containing nucleotide triphosphate hydrolases"/>
    <property type="match status" value="1"/>
</dbReference>
<keyword evidence="7" id="KW-1185">Reference proteome</keyword>
<keyword evidence="1" id="KW-0547">Nucleotide-binding</keyword>
<dbReference type="InterPro" id="IPR019489">
    <property type="entry name" value="Clp_ATPase_C"/>
</dbReference>
<sequence>MSQAENNHNCVHCGTSPEAAASMLQLQNGSNLCGACIALANEMLVMGQKEKEEAIPEGRKTPKEIVAFLNDYVIGQEAAKKAIAIAVYNHYKRLSNPTDVEISKSNILMLGPTGTGKTLLAQSIARLLDVPFTIADATSLTQAGYVGDDVETILQRLLQAADGDIAKAERGIVFIDEVDKLRSASTGPSVTRDVSGEGVQQSLLKLIEGTKVRVPVAGGRKHPGAQAEFIDTTNILFVCSGAFVSVLESLEEPKEVRSMGFFSQAPDAKGVKTVTPDLLVEHGMIPEFIGRLPVVVTLEQLNVDALERILVEPKNAVVRQMEALFDMDGAKLNFEAGAVRAIAEKAYELKTGARGARSILEDLLKDALYEVPGEEGATVQVSADLKVTVDYPQLKLAA</sequence>
<proteinExistence type="predicted"/>
<evidence type="ECO:0000259" key="4">
    <source>
        <dbReference type="SMART" id="SM00382"/>
    </source>
</evidence>
<dbReference type="InterPro" id="IPR004487">
    <property type="entry name" value="Clp_protease_ATP-bd_su_ClpX"/>
</dbReference>
<dbReference type="GO" id="GO:0051082">
    <property type="term" value="F:unfolded protein binding"/>
    <property type="evidence" value="ECO:0007669"/>
    <property type="project" value="InterPro"/>
</dbReference>